<organism evidence="3 4">
    <name type="scientific">Persicobacter diffluens</name>
    <dbReference type="NCBI Taxonomy" id="981"/>
    <lineage>
        <taxon>Bacteria</taxon>
        <taxon>Pseudomonadati</taxon>
        <taxon>Bacteroidota</taxon>
        <taxon>Cytophagia</taxon>
        <taxon>Cytophagales</taxon>
        <taxon>Persicobacteraceae</taxon>
        <taxon>Persicobacter</taxon>
    </lineage>
</organism>
<proteinExistence type="predicted"/>
<dbReference type="Proteomes" id="UP001310022">
    <property type="component" value="Unassembled WGS sequence"/>
</dbReference>
<dbReference type="AlphaFoldDB" id="A0AAN4VZP2"/>
<dbReference type="EMBL" id="BQKE01000001">
    <property type="protein sequence ID" value="GJM61893.1"/>
    <property type="molecule type" value="Genomic_DNA"/>
</dbReference>
<dbReference type="InterPro" id="IPR050216">
    <property type="entry name" value="LRR_domain-containing"/>
</dbReference>
<evidence type="ECO:0000256" key="1">
    <source>
        <dbReference type="ARBA" id="ARBA00022614"/>
    </source>
</evidence>
<dbReference type="PROSITE" id="PS51450">
    <property type="entry name" value="LRR"/>
    <property type="match status" value="2"/>
</dbReference>
<dbReference type="Gene3D" id="3.80.10.10">
    <property type="entry name" value="Ribonuclease Inhibitor"/>
    <property type="match status" value="1"/>
</dbReference>
<evidence type="ECO:0008006" key="5">
    <source>
        <dbReference type="Google" id="ProtNLM"/>
    </source>
</evidence>
<dbReference type="RefSeq" id="WP_338237332.1">
    <property type="nucleotide sequence ID" value="NZ_BQKE01000001.1"/>
</dbReference>
<accession>A0AAN4VZP2</accession>
<dbReference type="InterPro" id="IPR001611">
    <property type="entry name" value="Leu-rich_rpt"/>
</dbReference>
<evidence type="ECO:0000313" key="4">
    <source>
        <dbReference type="Proteomes" id="UP001310022"/>
    </source>
</evidence>
<sequence length="421" mass="48790">MHKILPGFAILVFLLILCSESRGQSVVPSNYYFRSETLRAVSSDRKDTIRHLNLHDSTIYRMPEWVAHCINLESLDISQTRIIQFPKWMKDLTKLERVIYNGGKKPLSPSSMIPVYEQGESLAPPRFSNLPQVKYLEMRFHAWESAPMSITKLKNLEKLILSDNALQQFPNQLKKLKKLKQLDLARNAIELPERWMSMPSLNKLDLRSNLIWKLPEGFERLPELRYLELGNNRLNVQDLNQGLKTTPPLRYLGLGQNELDSWPNVLNRMMTLEKLDLSQNGLKTLPEVGFGSLSNLVVLNLAFNQFQNGLEALEELPALKELDLDHNQLYELDFKVGKMRQLQTLVLSHNAFEYFPLTLFEVPQLKKCDLSFNRIANKPAQDWTKENDTYLWLLMKGNPIQGDQLQEFRAECAEMGVMLDY</sequence>
<keyword evidence="2" id="KW-0677">Repeat</keyword>
<name>A0AAN4VZP2_9BACT</name>
<keyword evidence="1" id="KW-0433">Leucine-rich repeat</keyword>
<reference evidence="3 4" key="1">
    <citation type="submission" date="2021-12" db="EMBL/GenBank/DDBJ databases">
        <title>Genome sequencing of bacteria with rrn-lacking chromosome and rrn-plasmid.</title>
        <authorList>
            <person name="Anda M."/>
            <person name="Iwasaki W."/>
        </authorList>
    </citation>
    <scope>NUCLEOTIDE SEQUENCE [LARGE SCALE GENOMIC DNA]</scope>
    <source>
        <strain evidence="3 4">NBRC 15940</strain>
    </source>
</reference>
<dbReference type="InterPro" id="IPR003591">
    <property type="entry name" value="Leu-rich_rpt_typical-subtyp"/>
</dbReference>
<dbReference type="SUPFAM" id="SSF52047">
    <property type="entry name" value="RNI-like"/>
    <property type="match status" value="1"/>
</dbReference>
<keyword evidence="4" id="KW-1185">Reference proteome</keyword>
<evidence type="ECO:0000256" key="2">
    <source>
        <dbReference type="ARBA" id="ARBA00022737"/>
    </source>
</evidence>
<dbReference type="InterPro" id="IPR032675">
    <property type="entry name" value="LRR_dom_sf"/>
</dbReference>
<dbReference type="GO" id="GO:0005737">
    <property type="term" value="C:cytoplasm"/>
    <property type="evidence" value="ECO:0007669"/>
    <property type="project" value="TreeGrafter"/>
</dbReference>
<dbReference type="PANTHER" id="PTHR48051:SF54">
    <property type="entry name" value="LEUCINE-RICH REPEAT-CONTAINING PROTEIN"/>
    <property type="match status" value="1"/>
</dbReference>
<dbReference type="PRINTS" id="PR00019">
    <property type="entry name" value="LEURICHRPT"/>
</dbReference>
<protein>
    <recommendedName>
        <fullName evidence="5">Leucine-rich repeat domain-containing protein</fullName>
    </recommendedName>
</protein>
<gene>
    <name evidence="3" type="ORF">PEDI_24450</name>
</gene>
<dbReference type="SMART" id="SM00369">
    <property type="entry name" value="LRR_TYP"/>
    <property type="match status" value="6"/>
</dbReference>
<evidence type="ECO:0000313" key="3">
    <source>
        <dbReference type="EMBL" id="GJM61893.1"/>
    </source>
</evidence>
<dbReference type="PANTHER" id="PTHR48051">
    <property type="match status" value="1"/>
</dbReference>
<dbReference type="Pfam" id="PF13855">
    <property type="entry name" value="LRR_8"/>
    <property type="match status" value="3"/>
</dbReference>
<comment type="caution">
    <text evidence="3">The sequence shown here is derived from an EMBL/GenBank/DDBJ whole genome shotgun (WGS) entry which is preliminary data.</text>
</comment>